<feature type="transmembrane region" description="Helical" evidence="2">
    <location>
        <begin position="266"/>
        <end position="284"/>
    </location>
</feature>
<sequence>MDDHHHMDQPSGHGHSHDLDPSLFNDFAATGEPIGALMTLHIFCMVVAFGFLYPIGMILGLAKNRFHVPVQIAASIVFFLGYQFAHMHDGRNYEPHIAHRWFASIVIWVVVLQVLVGVYLRLHLERGLLGRVRKGFVVLHKVMGIAIPVVGYTQIMLGVIASLGFCYGDHTGQCLAHFIMGSSFVAYGIILLLLLRVGGPWLFQRGKSPEFYDSWVIFLWGIVNSLTEHRWGHPWNHGDYQHTSMGILWAVGGLLGIFLSRHGNRTVVPSILIILTAVSFQGHAQHVPNSGQIHSYFGYMLFAAGLSRIVDICFVWKPGHFSIHPWQYLPSLLLVLAGLLFMGSTEEQLMLLSEMMIDVGSYSNVLISFGLFVFMFAYLLITLWERLTAYQGRDLEYNELPLSTSSSHQPVAQRHPGSSSSNDDEDDYGARLLANDFLYDEDADVVELKPTHRIS</sequence>
<dbReference type="Pfam" id="PF10355">
    <property type="entry name" value="Ytp1"/>
    <property type="match status" value="1"/>
</dbReference>
<keyword evidence="2" id="KW-1133">Transmembrane helix</keyword>
<feature type="transmembrane region" description="Helical" evidence="2">
    <location>
        <begin position="175"/>
        <end position="199"/>
    </location>
</feature>
<feature type="transmembrane region" description="Helical" evidence="2">
    <location>
        <begin position="296"/>
        <end position="316"/>
    </location>
</feature>
<feature type="domain" description="DUF2427" evidence="3">
    <location>
        <begin position="27"/>
        <end position="123"/>
    </location>
</feature>
<dbReference type="AlphaFoldDB" id="A0A1X2GFV7"/>
<feature type="region of interest" description="Disordered" evidence="1">
    <location>
        <begin position="404"/>
        <end position="426"/>
    </location>
</feature>
<feature type="transmembrane region" description="Helical" evidence="2">
    <location>
        <begin position="240"/>
        <end position="259"/>
    </location>
</feature>
<keyword evidence="6" id="KW-1185">Reference proteome</keyword>
<feature type="transmembrane region" description="Helical" evidence="2">
    <location>
        <begin position="211"/>
        <end position="228"/>
    </location>
</feature>
<dbReference type="PANTHER" id="PTHR31685:SF2">
    <property type="entry name" value="PROTEIN YTP1"/>
    <property type="match status" value="1"/>
</dbReference>
<dbReference type="PANTHER" id="PTHR31685">
    <property type="entry name" value="INTEGRAL MEMBRANE PROTEIN (AFU_ORTHOLOGUE AFUA_6G12730)-RELATED"/>
    <property type="match status" value="1"/>
</dbReference>
<feature type="transmembrane region" description="Helical" evidence="2">
    <location>
        <begin position="34"/>
        <end position="54"/>
    </location>
</feature>
<reference evidence="5 6" key="1">
    <citation type="submission" date="2016-07" db="EMBL/GenBank/DDBJ databases">
        <title>Pervasive Adenine N6-methylation of Active Genes in Fungi.</title>
        <authorList>
            <consortium name="DOE Joint Genome Institute"/>
            <person name="Mondo S.J."/>
            <person name="Dannebaum R.O."/>
            <person name="Kuo R.C."/>
            <person name="Labutti K."/>
            <person name="Haridas S."/>
            <person name="Kuo A."/>
            <person name="Salamov A."/>
            <person name="Ahrendt S.R."/>
            <person name="Lipzen A."/>
            <person name="Sullivan W."/>
            <person name="Andreopoulos W.B."/>
            <person name="Clum A."/>
            <person name="Lindquist E."/>
            <person name="Daum C."/>
            <person name="Ramamoorthy G.K."/>
            <person name="Gryganskyi A."/>
            <person name="Culley D."/>
            <person name="Magnuson J.K."/>
            <person name="James T.Y."/>
            <person name="O'Malley M.A."/>
            <person name="Stajich J.E."/>
            <person name="Spatafora J.W."/>
            <person name="Visel A."/>
            <person name="Grigoriev I.V."/>
        </authorList>
    </citation>
    <scope>NUCLEOTIDE SEQUENCE [LARGE SCALE GENOMIC DNA]</scope>
    <source>
        <strain evidence="5 6">NRRL 3301</strain>
    </source>
</reference>
<feature type="domain" description="Protein YTP1-like C-terminal" evidence="4">
    <location>
        <begin position="151"/>
        <end position="383"/>
    </location>
</feature>
<evidence type="ECO:0000259" key="4">
    <source>
        <dbReference type="Pfam" id="PF10355"/>
    </source>
</evidence>
<dbReference type="STRING" id="101127.A0A1X2GFV7"/>
<dbReference type="OrthoDB" id="4137487at2759"/>
<feature type="transmembrane region" description="Helical" evidence="2">
    <location>
        <begin position="66"/>
        <end position="85"/>
    </location>
</feature>
<keyword evidence="2" id="KW-0472">Membrane</keyword>
<comment type="caution">
    <text evidence="5">The sequence shown here is derived from an EMBL/GenBank/DDBJ whole genome shotgun (WGS) entry which is preliminary data.</text>
</comment>
<evidence type="ECO:0000313" key="6">
    <source>
        <dbReference type="Proteomes" id="UP000242146"/>
    </source>
</evidence>
<dbReference type="Proteomes" id="UP000242146">
    <property type="component" value="Unassembled WGS sequence"/>
</dbReference>
<evidence type="ECO:0000259" key="3">
    <source>
        <dbReference type="Pfam" id="PF10348"/>
    </source>
</evidence>
<gene>
    <name evidence="5" type="ORF">DM01DRAFT_1383930</name>
</gene>
<name>A0A1X2GFV7_9FUNG</name>
<feature type="compositionally biased region" description="Polar residues" evidence="1">
    <location>
        <begin position="404"/>
        <end position="421"/>
    </location>
</feature>
<keyword evidence="2" id="KW-0812">Transmembrane</keyword>
<dbReference type="Pfam" id="PF10348">
    <property type="entry name" value="DUF2427"/>
    <property type="match status" value="1"/>
</dbReference>
<dbReference type="Gene3D" id="1.20.120.1770">
    <property type="match status" value="1"/>
</dbReference>
<evidence type="ECO:0008006" key="7">
    <source>
        <dbReference type="Google" id="ProtNLM"/>
    </source>
</evidence>
<evidence type="ECO:0000256" key="2">
    <source>
        <dbReference type="SAM" id="Phobius"/>
    </source>
</evidence>
<feature type="transmembrane region" description="Helical" evidence="2">
    <location>
        <begin position="365"/>
        <end position="384"/>
    </location>
</feature>
<accession>A0A1X2GFV7</accession>
<evidence type="ECO:0000256" key="1">
    <source>
        <dbReference type="SAM" id="MobiDB-lite"/>
    </source>
</evidence>
<dbReference type="InterPro" id="IPR018825">
    <property type="entry name" value="DUF2427"/>
</dbReference>
<feature type="transmembrane region" description="Helical" evidence="2">
    <location>
        <begin position="101"/>
        <end position="122"/>
    </location>
</feature>
<evidence type="ECO:0000313" key="5">
    <source>
        <dbReference type="EMBL" id="ORX52767.1"/>
    </source>
</evidence>
<dbReference type="EMBL" id="MCGT01000017">
    <property type="protein sequence ID" value="ORX52767.1"/>
    <property type="molecule type" value="Genomic_DNA"/>
</dbReference>
<feature type="transmembrane region" description="Helical" evidence="2">
    <location>
        <begin position="328"/>
        <end position="345"/>
    </location>
</feature>
<proteinExistence type="predicted"/>
<dbReference type="InterPro" id="IPR018827">
    <property type="entry name" value="YTP1_C"/>
</dbReference>
<feature type="transmembrane region" description="Helical" evidence="2">
    <location>
        <begin position="142"/>
        <end position="163"/>
    </location>
</feature>
<protein>
    <recommendedName>
        <fullName evidence="7">Cytochrome b561 domain-containing protein</fullName>
    </recommendedName>
</protein>
<organism evidence="5 6">
    <name type="scientific">Hesseltinella vesiculosa</name>
    <dbReference type="NCBI Taxonomy" id="101127"/>
    <lineage>
        <taxon>Eukaryota</taxon>
        <taxon>Fungi</taxon>
        <taxon>Fungi incertae sedis</taxon>
        <taxon>Mucoromycota</taxon>
        <taxon>Mucoromycotina</taxon>
        <taxon>Mucoromycetes</taxon>
        <taxon>Mucorales</taxon>
        <taxon>Cunninghamellaceae</taxon>
        <taxon>Hesseltinella</taxon>
    </lineage>
</organism>